<name>A0A438E8W5_VITVI</name>
<dbReference type="AlphaFoldDB" id="A0A438E8W5"/>
<accession>A0A438E8W5</accession>
<evidence type="ECO:0000313" key="3">
    <source>
        <dbReference type="Proteomes" id="UP000288805"/>
    </source>
</evidence>
<evidence type="ECO:0000313" key="2">
    <source>
        <dbReference type="EMBL" id="RVW44215.1"/>
    </source>
</evidence>
<sequence>MFNCLIHAFTISRPKELGGLGFGKTSMRNIALLGKWLWRFPRERSGLWHKVIASIYGTHPNGWDTNTVVRWSHRCPWKAIAQVFQEFSPFVRLVVGNGKRIWFWEDLWWGNQTLCSQFADLYRVISVKNLTISNVLGNSLPLSWNFNFRRNLTDSEIDLLQRLMSSLNSVLFSPSSSDSRAWSLSSSALFSVKALAWLVAHGKVNTNAKLQLRRPYKALYPQWCILCKGNGESIDHLFFIVPLPLDFGTERDNRIFEDKGRTEEMVWDLIRFYSSLWASCPKAFRGVPLNILQLNWIGVCVSKV</sequence>
<proteinExistence type="predicted"/>
<dbReference type="PANTHER" id="PTHR36617:SF15">
    <property type="entry name" value="REVERSE TRANSCRIPTASE ZINC-BINDING DOMAIN-CONTAINING PROTEIN"/>
    <property type="match status" value="1"/>
</dbReference>
<evidence type="ECO:0000259" key="1">
    <source>
        <dbReference type="Pfam" id="PF13966"/>
    </source>
</evidence>
<feature type="domain" description="Reverse transcriptase zinc-binding" evidence="1">
    <location>
        <begin position="185"/>
        <end position="239"/>
    </location>
</feature>
<gene>
    <name evidence="2" type="ORF">CK203_089439</name>
</gene>
<dbReference type="PANTHER" id="PTHR36617">
    <property type="entry name" value="PROTEIN, PUTATIVE-RELATED"/>
    <property type="match status" value="1"/>
</dbReference>
<protein>
    <recommendedName>
        <fullName evidence="1">Reverse transcriptase zinc-binding domain-containing protein</fullName>
    </recommendedName>
</protein>
<dbReference type="EMBL" id="QGNW01001359">
    <property type="protein sequence ID" value="RVW44215.1"/>
    <property type="molecule type" value="Genomic_DNA"/>
</dbReference>
<dbReference type="Proteomes" id="UP000288805">
    <property type="component" value="Unassembled WGS sequence"/>
</dbReference>
<organism evidence="2 3">
    <name type="scientific">Vitis vinifera</name>
    <name type="common">Grape</name>
    <dbReference type="NCBI Taxonomy" id="29760"/>
    <lineage>
        <taxon>Eukaryota</taxon>
        <taxon>Viridiplantae</taxon>
        <taxon>Streptophyta</taxon>
        <taxon>Embryophyta</taxon>
        <taxon>Tracheophyta</taxon>
        <taxon>Spermatophyta</taxon>
        <taxon>Magnoliopsida</taxon>
        <taxon>eudicotyledons</taxon>
        <taxon>Gunneridae</taxon>
        <taxon>Pentapetalae</taxon>
        <taxon>rosids</taxon>
        <taxon>Vitales</taxon>
        <taxon>Vitaceae</taxon>
        <taxon>Viteae</taxon>
        <taxon>Vitis</taxon>
    </lineage>
</organism>
<dbReference type="Pfam" id="PF13966">
    <property type="entry name" value="zf-RVT"/>
    <property type="match status" value="1"/>
</dbReference>
<comment type="caution">
    <text evidence="2">The sequence shown here is derived from an EMBL/GenBank/DDBJ whole genome shotgun (WGS) entry which is preliminary data.</text>
</comment>
<reference evidence="2 3" key="1">
    <citation type="journal article" date="2018" name="PLoS Genet.">
        <title>Population sequencing reveals clonal diversity and ancestral inbreeding in the grapevine cultivar Chardonnay.</title>
        <authorList>
            <person name="Roach M.J."/>
            <person name="Johnson D.L."/>
            <person name="Bohlmann J."/>
            <person name="van Vuuren H.J."/>
            <person name="Jones S.J."/>
            <person name="Pretorius I.S."/>
            <person name="Schmidt S.A."/>
            <person name="Borneman A.R."/>
        </authorList>
    </citation>
    <scope>NUCLEOTIDE SEQUENCE [LARGE SCALE GENOMIC DNA]</scope>
    <source>
        <strain evidence="3">cv. Chardonnay</strain>
        <tissue evidence="2">Leaf</tissue>
    </source>
</reference>
<dbReference type="InterPro" id="IPR026960">
    <property type="entry name" value="RVT-Znf"/>
</dbReference>